<proteinExistence type="predicted"/>
<dbReference type="EMBL" id="JAUESC010000004">
    <property type="protein sequence ID" value="KAK0595474.1"/>
    <property type="molecule type" value="Genomic_DNA"/>
</dbReference>
<sequence>MLRCVTLFIAELAEIAISSRFVLRLSRVLVRDMSFNLPTAVVDVIRALPVAIVVGPSRISILIQLLLQQQIKLNQLKQRNVIIIIAIRVWLEKMTVTEFS</sequence>
<keyword evidence="2" id="KW-1185">Reference proteome</keyword>
<comment type="caution">
    <text evidence="1">The sequence shown here is derived from an EMBL/GenBank/DDBJ whole genome shotgun (WGS) entry which is preliminary data.</text>
</comment>
<reference evidence="1" key="1">
    <citation type="journal article" date="2022" name="Plant J.">
        <title>Strategies of tolerance reflected in two North American maple genomes.</title>
        <authorList>
            <person name="McEvoy S.L."/>
            <person name="Sezen U.U."/>
            <person name="Trouern-Trend A."/>
            <person name="McMahon S.M."/>
            <person name="Schaberg P.G."/>
            <person name="Yang J."/>
            <person name="Wegrzyn J.L."/>
            <person name="Swenson N.G."/>
        </authorList>
    </citation>
    <scope>NUCLEOTIDE SEQUENCE</scope>
    <source>
        <strain evidence="1">NS2018</strain>
    </source>
</reference>
<dbReference type="AlphaFoldDB" id="A0AA39SP38"/>
<reference evidence="1" key="2">
    <citation type="submission" date="2023-06" db="EMBL/GenBank/DDBJ databases">
        <authorList>
            <person name="Swenson N.G."/>
            <person name="Wegrzyn J.L."/>
            <person name="Mcevoy S.L."/>
        </authorList>
    </citation>
    <scope>NUCLEOTIDE SEQUENCE</scope>
    <source>
        <strain evidence="1">NS2018</strain>
        <tissue evidence="1">Leaf</tissue>
    </source>
</reference>
<accession>A0AA39SP38</accession>
<protein>
    <submittedName>
        <fullName evidence="1">Uncharacterized protein</fullName>
    </submittedName>
</protein>
<evidence type="ECO:0000313" key="2">
    <source>
        <dbReference type="Proteomes" id="UP001168877"/>
    </source>
</evidence>
<dbReference type="Proteomes" id="UP001168877">
    <property type="component" value="Unassembled WGS sequence"/>
</dbReference>
<gene>
    <name evidence="1" type="ORF">LWI29_007053</name>
</gene>
<evidence type="ECO:0000313" key="1">
    <source>
        <dbReference type="EMBL" id="KAK0595474.1"/>
    </source>
</evidence>
<name>A0AA39SP38_ACESA</name>
<organism evidence="1 2">
    <name type="scientific">Acer saccharum</name>
    <name type="common">Sugar maple</name>
    <dbReference type="NCBI Taxonomy" id="4024"/>
    <lineage>
        <taxon>Eukaryota</taxon>
        <taxon>Viridiplantae</taxon>
        <taxon>Streptophyta</taxon>
        <taxon>Embryophyta</taxon>
        <taxon>Tracheophyta</taxon>
        <taxon>Spermatophyta</taxon>
        <taxon>Magnoliopsida</taxon>
        <taxon>eudicotyledons</taxon>
        <taxon>Gunneridae</taxon>
        <taxon>Pentapetalae</taxon>
        <taxon>rosids</taxon>
        <taxon>malvids</taxon>
        <taxon>Sapindales</taxon>
        <taxon>Sapindaceae</taxon>
        <taxon>Hippocastanoideae</taxon>
        <taxon>Acereae</taxon>
        <taxon>Acer</taxon>
    </lineage>
</organism>